<feature type="region of interest" description="Disordered" evidence="1">
    <location>
        <begin position="602"/>
        <end position="666"/>
    </location>
</feature>
<feature type="region of interest" description="Disordered" evidence="1">
    <location>
        <begin position="419"/>
        <end position="466"/>
    </location>
</feature>
<protein>
    <submittedName>
        <fullName evidence="3">Uncharacterized protein</fullName>
    </submittedName>
</protein>
<feature type="compositionally biased region" description="Polar residues" evidence="1">
    <location>
        <begin position="498"/>
        <end position="511"/>
    </location>
</feature>
<accession>A0A1X2G8P7</accession>
<name>A0A1X2G8P7_9FUNG</name>
<keyword evidence="4" id="KW-1185">Reference proteome</keyword>
<proteinExistence type="predicted"/>
<keyword evidence="2" id="KW-0472">Membrane</keyword>
<evidence type="ECO:0000256" key="1">
    <source>
        <dbReference type="SAM" id="MobiDB-lite"/>
    </source>
</evidence>
<gene>
    <name evidence="3" type="ORF">DM01DRAFT_1410149</name>
</gene>
<dbReference type="STRING" id="101127.A0A1X2G8P7"/>
<feature type="transmembrane region" description="Helical" evidence="2">
    <location>
        <begin position="6"/>
        <end position="25"/>
    </location>
</feature>
<feature type="region of interest" description="Disordered" evidence="1">
    <location>
        <begin position="225"/>
        <end position="316"/>
    </location>
</feature>
<dbReference type="OrthoDB" id="2287436at2759"/>
<feature type="compositionally biased region" description="Low complexity" evidence="1">
    <location>
        <begin position="450"/>
        <end position="461"/>
    </location>
</feature>
<dbReference type="AlphaFoldDB" id="A0A1X2G8P7"/>
<comment type="caution">
    <text evidence="3">The sequence shown here is derived from an EMBL/GenBank/DDBJ whole genome shotgun (WGS) entry which is preliminary data.</text>
</comment>
<feature type="region of interest" description="Disordered" evidence="1">
    <location>
        <begin position="59"/>
        <end position="83"/>
    </location>
</feature>
<feature type="region of interest" description="Disordered" evidence="1">
    <location>
        <begin position="498"/>
        <end position="517"/>
    </location>
</feature>
<feature type="compositionally biased region" description="Basic and acidic residues" evidence="1">
    <location>
        <begin position="233"/>
        <end position="242"/>
    </location>
</feature>
<feature type="compositionally biased region" description="Polar residues" evidence="1">
    <location>
        <begin position="292"/>
        <end position="311"/>
    </location>
</feature>
<feature type="compositionally biased region" description="Polar residues" evidence="1">
    <location>
        <begin position="429"/>
        <end position="443"/>
    </location>
</feature>
<reference evidence="3 4" key="1">
    <citation type="submission" date="2016-07" db="EMBL/GenBank/DDBJ databases">
        <title>Pervasive Adenine N6-methylation of Active Genes in Fungi.</title>
        <authorList>
            <consortium name="DOE Joint Genome Institute"/>
            <person name="Mondo S.J."/>
            <person name="Dannebaum R.O."/>
            <person name="Kuo R.C."/>
            <person name="Labutti K."/>
            <person name="Haridas S."/>
            <person name="Kuo A."/>
            <person name="Salamov A."/>
            <person name="Ahrendt S.R."/>
            <person name="Lipzen A."/>
            <person name="Sullivan W."/>
            <person name="Andreopoulos W.B."/>
            <person name="Clum A."/>
            <person name="Lindquist E."/>
            <person name="Daum C."/>
            <person name="Ramamoorthy G.K."/>
            <person name="Gryganskyi A."/>
            <person name="Culley D."/>
            <person name="Magnuson J.K."/>
            <person name="James T.Y."/>
            <person name="O'Malley M.A."/>
            <person name="Stajich J.E."/>
            <person name="Spatafora J.W."/>
            <person name="Visel A."/>
            <person name="Grigoriev I.V."/>
        </authorList>
    </citation>
    <scope>NUCLEOTIDE SEQUENCE [LARGE SCALE GENOMIC DNA]</scope>
    <source>
        <strain evidence="3 4">NRRL 3301</strain>
    </source>
</reference>
<evidence type="ECO:0000313" key="4">
    <source>
        <dbReference type="Proteomes" id="UP000242146"/>
    </source>
</evidence>
<sequence length="666" mass="72418">MPLWTVVVIVVGIAILFIGLLLVFLRRNQRHRMTSSYLDPESTMNLEENKAFHAIHTHEANHEKHSSSQPCTPTTTTCTTNPSSGITLMENISSEKLCPDSSISSSPVKCYKEFDINLPLPPPTTSFFSDKLELNSDEATRLFHMYLQKEGINSQEVSSRPVSTNLKDTLAQFHQKATATLRSTLRRQKSSSARPSPVNIQQIFEPTQASASSVKTMSLVAQPKENGSVIPENGKHDSDDLFKTSPPPTLSPKDYPACTQPDGDSFQPHDKHVTMSAPPILLTPPEDDDDQTLTMSPTQDSPPLDSPTTKLSGMLTEDGGIKSTFIYQQSDNELMIKEVAANEALNPASLGQTPLSTGSIIMQTSPPPSSILSSCTGLPFSSAGSPSTTTNQLAEAPSSIVNTAGSDIQDTSQLWETDENCSPHDIFYANSNETTTPEGSMSPPQAPRKSIASNSPLSSRRSSVDQGIQVNATQQAYATHVDSVRRVLQATWNSKRISENGSVSSRSTMSHKSPPGSINPRQLNQHLASMVLQQQQAYSSHPTLPTIFSSREHQEELLGPAPTVSFSSSTVRTMIPDNEAVPEASTVQKTTTTPVSATVPLLRSNNPSSTVVQLKSTPVKKDYSKKAGTMRAGRQNRASVPWQPNEKTPAQRERDRYLQSLKANPS</sequence>
<keyword evidence="2" id="KW-0812">Transmembrane</keyword>
<dbReference type="Proteomes" id="UP000242146">
    <property type="component" value="Unassembled WGS sequence"/>
</dbReference>
<evidence type="ECO:0000313" key="3">
    <source>
        <dbReference type="EMBL" id="ORX47780.1"/>
    </source>
</evidence>
<feature type="compositionally biased region" description="Low complexity" evidence="1">
    <location>
        <begin position="70"/>
        <end position="80"/>
    </location>
</feature>
<organism evidence="3 4">
    <name type="scientific">Hesseltinella vesiculosa</name>
    <dbReference type="NCBI Taxonomy" id="101127"/>
    <lineage>
        <taxon>Eukaryota</taxon>
        <taxon>Fungi</taxon>
        <taxon>Fungi incertae sedis</taxon>
        <taxon>Mucoromycota</taxon>
        <taxon>Mucoromycotina</taxon>
        <taxon>Mucoromycetes</taxon>
        <taxon>Mucorales</taxon>
        <taxon>Cunninghamellaceae</taxon>
        <taxon>Hesseltinella</taxon>
    </lineage>
</organism>
<dbReference type="EMBL" id="MCGT01000032">
    <property type="protein sequence ID" value="ORX47780.1"/>
    <property type="molecule type" value="Genomic_DNA"/>
</dbReference>
<evidence type="ECO:0000256" key="2">
    <source>
        <dbReference type="SAM" id="Phobius"/>
    </source>
</evidence>
<keyword evidence="2" id="KW-1133">Transmembrane helix</keyword>
<feature type="compositionally biased region" description="Polar residues" evidence="1">
    <location>
        <begin position="603"/>
        <end position="616"/>
    </location>
</feature>